<gene>
    <name evidence="2" type="ordered locus">Deipe_3670</name>
</gene>
<dbReference type="InterPro" id="IPR005531">
    <property type="entry name" value="Asp23"/>
</dbReference>
<evidence type="ECO:0000256" key="1">
    <source>
        <dbReference type="ARBA" id="ARBA00005721"/>
    </source>
</evidence>
<keyword evidence="3" id="KW-1185">Reference proteome</keyword>
<dbReference type="PANTHER" id="PTHR34297:SF1">
    <property type="entry name" value="ASP23_GLS24 FAMILY ENVELOPE STRESS RESPONSE PROTEIN"/>
    <property type="match status" value="1"/>
</dbReference>
<evidence type="ECO:0008006" key="4">
    <source>
        <dbReference type="Google" id="ProtNLM"/>
    </source>
</evidence>
<evidence type="ECO:0000313" key="2">
    <source>
        <dbReference type="EMBL" id="AFZ69096.1"/>
    </source>
</evidence>
<dbReference type="PATRIC" id="fig|937777.3.peg.3681"/>
<dbReference type="AlphaFoldDB" id="L0A5H8"/>
<organism evidence="2 3">
    <name type="scientific">Deinococcus peraridilitoris (strain DSM 19664 / LMG 22246 / CIP 109416 / KR-200)</name>
    <dbReference type="NCBI Taxonomy" id="937777"/>
    <lineage>
        <taxon>Bacteria</taxon>
        <taxon>Thermotogati</taxon>
        <taxon>Deinococcota</taxon>
        <taxon>Deinococci</taxon>
        <taxon>Deinococcales</taxon>
        <taxon>Deinococcaceae</taxon>
        <taxon>Deinococcus</taxon>
    </lineage>
</organism>
<dbReference type="PANTHER" id="PTHR34297">
    <property type="entry name" value="HYPOTHETICAL CYTOSOLIC PROTEIN-RELATED"/>
    <property type="match status" value="1"/>
</dbReference>
<dbReference type="eggNOG" id="COG1302">
    <property type="taxonomic scope" value="Bacteria"/>
</dbReference>
<dbReference type="EMBL" id="CP003382">
    <property type="protein sequence ID" value="AFZ69096.1"/>
    <property type="molecule type" value="Genomic_DNA"/>
</dbReference>
<comment type="similarity">
    <text evidence="1">Belongs to the asp23 family.</text>
</comment>
<dbReference type="HOGENOM" id="CLU_113198_5_0_0"/>
<dbReference type="STRING" id="937777.Deipe_3670"/>
<dbReference type="RefSeq" id="WP_015237392.1">
    <property type="nucleotide sequence ID" value="NC_019793.1"/>
</dbReference>
<dbReference type="Pfam" id="PF03780">
    <property type="entry name" value="Asp23"/>
    <property type="match status" value="1"/>
</dbReference>
<accession>L0A5H8</accession>
<dbReference type="OrthoDB" id="73349at2"/>
<protein>
    <recommendedName>
        <fullName evidence="4">Alkaline shock protein</fullName>
    </recommendedName>
</protein>
<evidence type="ECO:0000313" key="3">
    <source>
        <dbReference type="Proteomes" id="UP000010467"/>
    </source>
</evidence>
<sequence>MEIEIAKTVLYDIACTALDRVEGLEVANAPIKVGEVLKGNNRSARRPKALKVTREGDSVTFDIGVNVEYGRNLVTLSQSVQRTITENVELMTGLKVRSVNVSVQGLNLPKGA</sequence>
<dbReference type="KEGG" id="dpd:Deipe_3670"/>
<proteinExistence type="inferred from homology"/>
<name>L0A5H8_DEIPD</name>
<reference evidence="3" key="1">
    <citation type="submission" date="2012-03" db="EMBL/GenBank/DDBJ databases">
        <title>Complete sequence of chromosome of Deinococcus peraridilitoris DSM 19664.</title>
        <authorList>
            <person name="Lucas S."/>
            <person name="Copeland A."/>
            <person name="Lapidus A."/>
            <person name="Glavina del Rio T."/>
            <person name="Dalin E."/>
            <person name="Tice H."/>
            <person name="Bruce D."/>
            <person name="Goodwin L."/>
            <person name="Pitluck S."/>
            <person name="Peters L."/>
            <person name="Mikhailova N."/>
            <person name="Lu M."/>
            <person name="Kyrpides N."/>
            <person name="Mavromatis K."/>
            <person name="Ivanova N."/>
            <person name="Brettin T."/>
            <person name="Detter J.C."/>
            <person name="Han C."/>
            <person name="Larimer F."/>
            <person name="Land M."/>
            <person name="Hauser L."/>
            <person name="Markowitz V."/>
            <person name="Cheng J.-F."/>
            <person name="Hugenholtz P."/>
            <person name="Woyke T."/>
            <person name="Wu D."/>
            <person name="Pukall R."/>
            <person name="Steenblock K."/>
            <person name="Brambilla E."/>
            <person name="Klenk H.-P."/>
            <person name="Eisen J.A."/>
        </authorList>
    </citation>
    <scope>NUCLEOTIDE SEQUENCE [LARGE SCALE GENOMIC DNA]</scope>
    <source>
        <strain evidence="3">DSM 19664 / LMG 22246 / CIP 109416 / KR-200</strain>
    </source>
</reference>
<dbReference type="Proteomes" id="UP000010467">
    <property type="component" value="Chromosome"/>
</dbReference>